<gene>
    <name evidence="3" type="ORF">HUE88_07320</name>
</gene>
<evidence type="ECO:0000313" key="3">
    <source>
        <dbReference type="EMBL" id="QOY50959.1"/>
    </source>
</evidence>
<dbReference type="InterPro" id="IPR011010">
    <property type="entry name" value="DNA_brk_join_enz"/>
</dbReference>
<name>A0A7S7LUI7_9BACT</name>
<dbReference type="KEGG" id="sbal:HUE88_07320"/>
<feature type="domain" description="Integrase SAM-like N-terminal" evidence="2">
    <location>
        <begin position="83"/>
        <end position="140"/>
    </location>
</feature>
<keyword evidence="4" id="KW-1185">Reference proteome</keyword>
<sequence>MKVDNNTYVTVLGIKFTIKEKYGKLHIAFNIDAKRKNRSTGLEATKKNLIVVKNEILPQFAQELIALKSSTQSSVIVESDNSTLESVADIHFLLHKETVRPHVYIRQLSNYNRLILPYFKGRQLNSIKPMEIESWQNRLLTKYKVLSVRKYRSIFYSIYTRALQNELVLKNPFDSVPSPKVKNQFFTYSENETVNPFTHGVVTLFHT</sequence>
<dbReference type="RefSeq" id="WP_194368078.1">
    <property type="nucleotide sequence ID" value="NZ_CP054492.1"/>
</dbReference>
<dbReference type="Pfam" id="PF14659">
    <property type="entry name" value="Phage_int_SAM_3"/>
    <property type="match status" value="1"/>
</dbReference>
<proteinExistence type="predicted"/>
<evidence type="ECO:0000259" key="2">
    <source>
        <dbReference type="Pfam" id="PF14659"/>
    </source>
</evidence>
<dbReference type="EMBL" id="CP054492">
    <property type="protein sequence ID" value="QOY50959.1"/>
    <property type="molecule type" value="Genomic_DNA"/>
</dbReference>
<dbReference type="Proteomes" id="UP000593994">
    <property type="component" value="Chromosome"/>
</dbReference>
<dbReference type="SUPFAM" id="SSF56349">
    <property type="entry name" value="DNA breaking-rejoining enzymes"/>
    <property type="match status" value="1"/>
</dbReference>
<dbReference type="Gene3D" id="1.10.150.130">
    <property type="match status" value="1"/>
</dbReference>
<accession>A0A7S7LUI7</accession>
<evidence type="ECO:0000313" key="4">
    <source>
        <dbReference type="Proteomes" id="UP000593994"/>
    </source>
</evidence>
<dbReference type="GO" id="GO:0015074">
    <property type="term" value="P:DNA integration"/>
    <property type="evidence" value="ECO:0007669"/>
    <property type="project" value="InterPro"/>
</dbReference>
<organism evidence="3 4">
    <name type="scientific">Candidatus Sulfurimonas baltica</name>
    <dbReference type="NCBI Taxonomy" id="2740404"/>
    <lineage>
        <taxon>Bacteria</taxon>
        <taxon>Pseudomonadati</taxon>
        <taxon>Campylobacterota</taxon>
        <taxon>Epsilonproteobacteria</taxon>
        <taxon>Campylobacterales</taxon>
        <taxon>Sulfurimonadaceae</taxon>
        <taxon>Sulfurimonas</taxon>
    </lineage>
</organism>
<reference evidence="3 4" key="1">
    <citation type="submission" date="2020-05" db="EMBL/GenBank/DDBJ databases">
        <title>Sulfurimonas marisnigri, sp. nov., and Sulfurimonas baltica, sp. nov., manganese oxide reducing chemolithoautotrophs of the class Epsilonproteobacteria isolated from the pelagic redoxclines of the Black and Baltic Seas and emended description of the genus Sulfurimonas.</title>
        <authorList>
            <person name="Henkel J.V."/>
            <person name="Laudan C."/>
            <person name="Werner J."/>
            <person name="Neu T."/>
            <person name="Plewe S."/>
            <person name="Sproer C."/>
            <person name="Bunk B."/>
            <person name="Schulz-Vogt H.N."/>
        </authorList>
    </citation>
    <scope>NUCLEOTIDE SEQUENCE [LARGE SCALE GENOMIC DNA]</scope>
    <source>
        <strain evidence="3 4">GD2</strain>
    </source>
</reference>
<dbReference type="GO" id="GO:0003677">
    <property type="term" value="F:DNA binding"/>
    <property type="evidence" value="ECO:0007669"/>
    <property type="project" value="UniProtKB-KW"/>
</dbReference>
<protein>
    <recommendedName>
        <fullName evidence="2">Integrase SAM-like N-terminal domain-containing protein</fullName>
    </recommendedName>
</protein>
<dbReference type="InterPro" id="IPR004107">
    <property type="entry name" value="Integrase_SAM-like_N"/>
</dbReference>
<dbReference type="InterPro" id="IPR010998">
    <property type="entry name" value="Integrase_recombinase_N"/>
</dbReference>
<dbReference type="AlphaFoldDB" id="A0A7S7LUI7"/>
<evidence type="ECO:0000256" key="1">
    <source>
        <dbReference type="ARBA" id="ARBA00023125"/>
    </source>
</evidence>
<keyword evidence="1" id="KW-0238">DNA-binding</keyword>